<proteinExistence type="predicted"/>
<comment type="caution">
    <text evidence="1">The sequence shown here is derived from an EMBL/GenBank/DDBJ whole genome shotgun (WGS) entry which is preliminary data.</text>
</comment>
<name>A0A645DNU8_9ZZZZ</name>
<dbReference type="AlphaFoldDB" id="A0A645DNU8"/>
<protein>
    <submittedName>
        <fullName evidence="1">Uncharacterized protein</fullName>
    </submittedName>
</protein>
<accession>A0A645DNU8</accession>
<dbReference type="EMBL" id="VSSQ01037693">
    <property type="protein sequence ID" value="MPM90453.1"/>
    <property type="molecule type" value="Genomic_DNA"/>
</dbReference>
<organism evidence="1">
    <name type="scientific">bioreactor metagenome</name>
    <dbReference type="NCBI Taxonomy" id="1076179"/>
    <lineage>
        <taxon>unclassified sequences</taxon>
        <taxon>metagenomes</taxon>
        <taxon>ecological metagenomes</taxon>
    </lineage>
</organism>
<gene>
    <name evidence="1" type="ORF">SDC9_137574</name>
</gene>
<reference evidence="1" key="1">
    <citation type="submission" date="2019-08" db="EMBL/GenBank/DDBJ databases">
        <authorList>
            <person name="Kucharzyk K."/>
            <person name="Murdoch R.W."/>
            <person name="Higgins S."/>
            <person name="Loffler F."/>
        </authorList>
    </citation>
    <scope>NUCLEOTIDE SEQUENCE</scope>
</reference>
<evidence type="ECO:0000313" key="1">
    <source>
        <dbReference type="EMBL" id="MPM90453.1"/>
    </source>
</evidence>
<sequence length="56" mass="6271">MFIHPELILFIIEEIQSAILSSNPEIVIAISDDLPYRLSTDIIFGIAGFIDIKLLV</sequence>